<keyword evidence="3" id="KW-1185">Reference proteome</keyword>
<dbReference type="KEGG" id="luo:HHL09_06325"/>
<feature type="signal peptide" evidence="1">
    <location>
        <begin position="1"/>
        <end position="19"/>
    </location>
</feature>
<feature type="chain" id="PRO_5032675869" evidence="1">
    <location>
        <begin position="20"/>
        <end position="223"/>
    </location>
</feature>
<protein>
    <submittedName>
        <fullName evidence="2">Uncharacterized protein</fullName>
    </submittedName>
</protein>
<dbReference type="Proteomes" id="UP000501812">
    <property type="component" value="Chromosome"/>
</dbReference>
<gene>
    <name evidence="2" type="ORF">HHL09_06325</name>
</gene>
<organism evidence="2 3">
    <name type="scientific">Luteolibacter luteus</name>
    <dbReference type="NCBI Taxonomy" id="2728835"/>
    <lineage>
        <taxon>Bacteria</taxon>
        <taxon>Pseudomonadati</taxon>
        <taxon>Verrucomicrobiota</taxon>
        <taxon>Verrucomicrobiia</taxon>
        <taxon>Verrucomicrobiales</taxon>
        <taxon>Verrucomicrobiaceae</taxon>
        <taxon>Luteolibacter</taxon>
    </lineage>
</organism>
<proteinExistence type="predicted"/>
<keyword evidence="1" id="KW-0732">Signal</keyword>
<evidence type="ECO:0000313" key="3">
    <source>
        <dbReference type="Proteomes" id="UP000501812"/>
    </source>
</evidence>
<evidence type="ECO:0000313" key="2">
    <source>
        <dbReference type="EMBL" id="QJE95411.1"/>
    </source>
</evidence>
<dbReference type="AlphaFoldDB" id="A0A858RFN4"/>
<accession>A0A858RFN4</accession>
<sequence length="223" mass="23009">MKFHLLPILGVLAMASAHGQTVKPGTINPLLFEASITTENAPTQVNLPNGAKRKTYTTSTVRFLNRDILEAMRVASLLDGTIVGWSLNRVASPNGVGNIYALKNGKTAVAVPANLLTQPVNQGTATTGNEIVPATGATKPNLVRKAYATISVRNGAGSAAGTQTLKFATVGSGSSATIVATQMDNFAVTGKSGTGTGIVSGNYRTQRTLLANLTPFFPGATVP</sequence>
<name>A0A858RFN4_9BACT</name>
<reference evidence="2 3" key="1">
    <citation type="submission" date="2020-04" db="EMBL/GenBank/DDBJ databases">
        <title>Luteolibacter sp. G-1-1-1 isolated from soil.</title>
        <authorList>
            <person name="Dahal R.H."/>
        </authorList>
    </citation>
    <scope>NUCLEOTIDE SEQUENCE [LARGE SCALE GENOMIC DNA]</scope>
    <source>
        <strain evidence="2 3">G-1-1-1</strain>
    </source>
</reference>
<dbReference type="RefSeq" id="WP_169453725.1">
    <property type="nucleotide sequence ID" value="NZ_CP051774.1"/>
</dbReference>
<evidence type="ECO:0000256" key="1">
    <source>
        <dbReference type="SAM" id="SignalP"/>
    </source>
</evidence>
<dbReference type="EMBL" id="CP051774">
    <property type="protein sequence ID" value="QJE95411.1"/>
    <property type="molecule type" value="Genomic_DNA"/>
</dbReference>